<evidence type="ECO:0000256" key="1">
    <source>
        <dbReference type="SAM" id="MobiDB-lite"/>
    </source>
</evidence>
<reference evidence="2" key="1">
    <citation type="submission" date="2023-05" db="EMBL/GenBank/DDBJ databases">
        <authorList>
            <person name="Huff M."/>
        </authorList>
    </citation>
    <scope>NUCLEOTIDE SEQUENCE</scope>
</reference>
<feature type="compositionally biased region" description="Polar residues" evidence="1">
    <location>
        <begin position="40"/>
        <end position="51"/>
    </location>
</feature>
<dbReference type="Proteomes" id="UP000834106">
    <property type="component" value="Chromosome 2"/>
</dbReference>
<proteinExistence type="predicted"/>
<sequence length="240" mass="26457">MVESKSIGDPGFTKEIRPTGKHAEISDTGKLMPECLPSPSDHQSPKSTSGNGHIVYFRRKAETELGKTSFCGNQSDAVDCPHGRKSNDQGETTRQNAEIKEPATCISNSISVQTVSASGLSAKHCVSPRGKSNNVSSPTNISYVGVNSANSLFPKKVNFKHWKERYCQLQNLLKMLDQSDQDDYVQILRSLSSVELSKHAVELEKRSILLSLEEAKEMQRVLLFDVLGKHPKNLRASSVE</sequence>
<feature type="region of interest" description="Disordered" evidence="1">
    <location>
        <begin position="1"/>
        <end position="51"/>
    </location>
</feature>
<keyword evidence="3" id="KW-1185">Reference proteome</keyword>
<protein>
    <submittedName>
        <fullName evidence="2">Uncharacterized protein</fullName>
    </submittedName>
</protein>
<dbReference type="AlphaFoldDB" id="A0AAD1YSZ6"/>
<feature type="region of interest" description="Disordered" evidence="1">
    <location>
        <begin position="76"/>
        <end position="100"/>
    </location>
</feature>
<organism evidence="2 3">
    <name type="scientific">Fraxinus pennsylvanica</name>
    <dbReference type="NCBI Taxonomy" id="56036"/>
    <lineage>
        <taxon>Eukaryota</taxon>
        <taxon>Viridiplantae</taxon>
        <taxon>Streptophyta</taxon>
        <taxon>Embryophyta</taxon>
        <taxon>Tracheophyta</taxon>
        <taxon>Spermatophyta</taxon>
        <taxon>Magnoliopsida</taxon>
        <taxon>eudicotyledons</taxon>
        <taxon>Gunneridae</taxon>
        <taxon>Pentapetalae</taxon>
        <taxon>asterids</taxon>
        <taxon>lamiids</taxon>
        <taxon>Lamiales</taxon>
        <taxon>Oleaceae</taxon>
        <taxon>Oleeae</taxon>
        <taxon>Fraxinus</taxon>
    </lineage>
</organism>
<dbReference type="PANTHER" id="PTHR34555">
    <property type="entry name" value="INTEGRAL MEMBRANE HEMOLYSIN-III-LIKE PROTEIN"/>
    <property type="match status" value="1"/>
</dbReference>
<dbReference type="PANTHER" id="PTHR34555:SF1">
    <property type="entry name" value="INTEGRAL MEMBRANE HEMOLYSIN-III-LIKE PROTEIN"/>
    <property type="match status" value="1"/>
</dbReference>
<gene>
    <name evidence="2" type="ORF">FPE_LOCUS3870</name>
</gene>
<dbReference type="EMBL" id="OU503037">
    <property type="protein sequence ID" value="CAI9756440.1"/>
    <property type="molecule type" value="Genomic_DNA"/>
</dbReference>
<feature type="compositionally biased region" description="Basic and acidic residues" evidence="1">
    <location>
        <begin position="12"/>
        <end position="27"/>
    </location>
</feature>
<name>A0AAD1YSZ6_9LAMI</name>
<accession>A0AAD1YSZ6</accession>
<evidence type="ECO:0000313" key="2">
    <source>
        <dbReference type="EMBL" id="CAI9756440.1"/>
    </source>
</evidence>
<evidence type="ECO:0000313" key="3">
    <source>
        <dbReference type="Proteomes" id="UP000834106"/>
    </source>
</evidence>
<feature type="compositionally biased region" description="Basic and acidic residues" evidence="1">
    <location>
        <begin position="79"/>
        <end position="88"/>
    </location>
</feature>